<comment type="caution">
    <text evidence="2">The sequence shown here is derived from an EMBL/GenBank/DDBJ whole genome shotgun (WGS) entry which is preliminary data.</text>
</comment>
<name>A0A2G8KD07_STIJA</name>
<gene>
    <name evidence="2" type="ORF">BSL78_17282</name>
</gene>
<evidence type="ECO:0000256" key="1">
    <source>
        <dbReference type="ARBA" id="ARBA00005489"/>
    </source>
</evidence>
<dbReference type="PANTHER" id="PTHR32289">
    <property type="entry name" value="PROTEIN FAM167A"/>
    <property type="match status" value="1"/>
</dbReference>
<dbReference type="EMBL" id="MRZV01000681">
    <property type="protein sequence ID" value="PIK45862.1"/>
    <property type="molecule type" value="Genomic_DNA"/>
</dbReference>
<comment type="similarity">
    <text evidence="1">Belongs to the FAM167 (SEC) family.</text>
</comment>
<dbReference type="OrthoDB" id="5965452at2759"/>
<evidence type="ECO:0000313" key="3">
    <source>
        <dbReference type="Proteomes" id="UP000230750"/>
    </source>
</evidence>
<sequence length="151" mass="18173">MKPTEVRMMAKALVTIQEEKETESELERLKDVTLRLNLKTTRPSYVEWQENLHQFYQKKRSVLAQKWHVNKIRPREEGKIAETLQWLREELISMKSQDHALAMQLMQIRSQIQQVKLQKSCEEHRDLIEDKRYSLTEEIEDEKWAFATCQS</sequence>
<reference evidence="2 3" key="1">
    <citation type="journal article" date="2017" name="PLoS Biol.">
        <title>The sea cucumber genome provides insights into morphological evolution and visceral regeneration.</title>
        <authorList>
            <person name="Zhang X."/>
            <person name="Sun L."/>
            <person name="Yuan J."/>
            <person name="Sun Y."/>
            <person name="Gao Y."/>
            <person name="Zhang L."/>
            <person name="Li S."/>
            <person name="Dai H."/>
            <person name="Hamel J.F."/>
            <person name="Liu C."/>
            <person name="Yu Y."/>
            <person name="Liu S."/>
            <person name="Lin W."/>
            <person name="Guo K."/>
            <person name="Jin S."/>
            <person name="Xu P."/>
            <person name="Storey K.B."/>
            <person name="Huan P."/>
            <person name="Zhang T."/>
            <person name="Zhou Y."/>
            <person name="Zhang J."/>
            <person name="Lin C."/>
            <person name="Li X."/>
            <person name="Xing L."/>
            <person name="Huo D."/>
            <person name="Sun M."/>
            <person name="Wang L."/>
            <person name="Mercier A."/>
            <person name="Li F."/>
            <person name="Yang H."/>
            <person name="Xiang J."/>
        </authorList>
    </citation>
    <scope>NUCLEOTIDE SEQUENCE [LARGE SCALE GENOMIC DNA]</scope>
    <source>
        <strain evidence="2">Shaxun</strain>
        <tissue evidence="2">Muscle</tissue>
    </source>
</reference>
<evidence type="ECO:0000313" key="2">
    <source>
        <dbReference type="EMBL" id="PIK45862.1"/>
    </source>
</evidence>
<organism evidence="2 3">
    <name type="scientific">Stichopus japonicus</name>
    <name type="common">Sea cucumber</name>
    <dbReference type="NCBI Taxonomy" id="307972"/>
    <lineage>
        <taxon>Eukaryota</taxon>
        <taxon>Metazoa</taxon>
        <taxon>Echinodermata</taxon>
        <taxon>Eleutherozoa</taxon>
        <taxon>Echinozoa</taxon>
        <taxon>Holothuroidea</taxon>
        <taxon>Aspidochirotacea</taxon>
        <taxon>Aspidochirotida</taxon>
        <taxon>Stichopodidae</taxon>
        <taxon>Apostichopus</taxon>
    </lineage>
</organism>
<keyword evidence="3" id="KW-1185">Reference proteome</keyword>
<dbReference type="AlphaFoldDB" id="A0A2G8KD07"/>
<dbReference type="STRING" id="307972.A0A2G8KD07"/>
<dbReference type="Pfam" id="PF11652">
    <property type="entry name" value="FAM167"/>
    <property type="match status" value="1"/>
</dbReference>
<proteinExistence type="inferred from homology"/>
<accession>A0A2G8KD07</accession>
<dbReference type="InterPro" id="IPR051771">
    <property type="entry name" value="FAM167_domain"/>
</dbReference>
<dbReference type="PANTHER" id="PTHR32289:SF1">
    <property type="entry name" value="PROTEIN FAM167A-LIKE"/>
    <property type="match status" value="1"/>
</dbReference>
<protein>
    <submittedName>
        <fullName evidence="2">Uncharacterized protein</fullName>
    </submittedName>
</protein>
<dbReference type="InterPro" id="IPR024280">
    <property type="entry name" value="FAM167"/>
</dbReference>
<dbReference type="Proteomes" id="UP000230750">
    <property type="component" value="Unassembled WGS sequence"/>
</dbReference>